<keyword evidence="2 5" id="KW-0378">Hydrolase</keyword>
<feature type="active site" description="Nucleophile" evidence="5">
    <location>
        <position position="257"/>
    </location>
</feature>
<comment type="function">
    <text evidence="6">Lipid hydrolase.</text>
</comment>
<evidence type="ECO:0000313" key="10">
    <source>
        <dbReference type="Proteomes" id="UP000660729"/>
    </source>
</evidence>
<feature type="compositionally biased region" description="Basic residues" evidence="7">
    <location>
        <begin position="603"/>
        <end position="613"/>
    </location>
</feature>
<evidence type="ECO:0000256" key="4">
    <source>
        <dbReference type="ARBA" id="ARBA00023098"/>
    </source>
</evidence>
<sequence>MHALKGNEEENSIAWSSNTERQGMQVDPPSFGFNKTFSAVQYEPSSAKSSLWPLRIAQDLLDSGHWARNNPSAGDDLTAETKAWILKERLGGAKSAAEWQRAAEQLDLLEGNHWWKMEDDSQFLDIDLVKKRLENLKDANKRSNFDQMLLHIRESLKRDLGGMCNPRLYEHCYNGTKHIIEEYTEVVKYTIDRLVAHCELEPECCHKYLEAIKDARDSFGTSALMLSGGGTLGMCHIGVVKALLEAKLLPKIVCGSSAGSIVGAVLCTNRKEALLTKLHDLCNGDLKVFQGDDEPQGLAGALANILRGEPAFRIENLCRVMKELLGDVTFREAYNQTGMVLNIHVSSKDRHNLPRLLNYITSPNVVIWTAVASSCALPFVFVPPGLQAKDTETGEIKAWGDKDLNYIDGSIEGDLPSHILERLFNVNNFIASQVNPHVTPHIKPRGQRKVANFIHKVSGVGHAGAVKLLAGLVDMGIDYFPVKMAFSVLTQKYDGDITLLPAETFAENVGPLAVLANPTPEFMLEASRVGERQTWPHLCRIRNMVAIELALDAAISQIQTQIVGTRKNSPIKYRRAISSTRSERGLSRMRTLSSSFIPPARRDRGRRGSHRFTRSMYEPLTITSTLPTFTFNLGTTEPQHISSSDETMSGRSSPTTSYDDDDLGDDKDDEENNSGSATPHQDQRADEYIRAFLSQPASPSIAYKRSLWESDNSTAGHTPPPERNLPGVTRMLNGLQMTSLNPRSIDAKLEATKDRGTS</sequence>
<dbReference type="Proteomes" id="UP000660729">
    <property type="component" value="Unassembled WGS sequence"/>
</dbReference>
<feature type="compositionally biased region" description="Acidic residues" evidence="7">
    <location>
        <begin position="658"/>
        <end position="672"/>
    </location>
</feature>
<dbReference type="Pfam" id="PF01734">
    <property type="entry name" value="Patatin"/>
    <property type="match status" value="1"/>
</dbReference>
<feature type="region of interest" description="Disordered" evidence="7">
    <location>
        <begin position="1"/>
        <end position="30"/>
    </location>
</feature>
<protein>
    <recommendedName>
        <fullName evidence="6">Patatin-like phospholipase domain-containing protein</fullName>
        <ecNumber evidence="6">3.1.1.-</ecNumber>
    </recommendedName>
</protein>
<feature type="short sequence motif" description="GXSXG" evidence="5">
    <location>
        <begin position="255"/>
        <end position="259"/>
    </location>
</feature>
<gene>
    <name evidence="9" type="ORF">HII31_07296</name>
</gene>
<evidence type="ECO:0000256" key="2">
    <source>
        <dbReference type="ARBA" id="ARBA00022801"/>
    </source>
</evidence>
<dbReference type="GO" id="GO:0016042">
    <property type="term" value="P:lipid catabolic process"/>
    <property type="evidence" value="ECO:0007669"/>
    <property type="project" value="UniProtKB-UniRule"/>
</dbReference>
<proteinExistence type="inferred from homology"/>
<organism evidence="9 10">
    <name type="scientific">Pseudocercospora fuligena</name>
    <dbReference type="NCBI Taxonomy" id="685502"/>
    <lineage>
        <taxon>Eukaryota</taxon>
        <taxon>Fungi</taxon>
        <taxon>Dikarya</taxon>
        <taxon>Ascomycota</taxon>
        <taxon>Pezizomycotina</taxon>
        <taxon>Dothideomycetes</taxon>
        <taxon>Dothideomycetidae</taxon>
        <taxon>Mycosphaerellales</taxon>
        <taxon>Mycosphaerellaceae</taxon>
        <taxon>Pseudocercospora</taxon>
    </lineage>
</organism>
<comment type="caution">
    <text evidence="5">Lacks conserved residue(s) required for the propagation of feature annotation.</text>
</comment>
<evidence type="ECO:0000259" key="8">
    <source>
        <dbReference type="PROSITE" id="PS51635"/>
    </source>
</evidence>
<dbReference type="EC" id="3.1.1.-" evidence="6"/>
<keyword evidence="10" id="KW-1185">Reference proteome</keyword>
<keyword evidence="3 5" id="KW-0442">Lipid degradation</keyword>
<feature type="region of interest" description="Disordered" evidence="7">
    <location>
        <begin position="631"/>
        <end position="685"/>
    </location>
</feature>
<feature type="domain" description="PNPLA" evidence="8">
    <location>
        <begin position="224"/>
        <end position="421"/>
    </location>
</feature>
<comment type="similarity">
    <text evidence="6">Belongs to the PLPL family.</text>
</comment>
<accession>A0A8H6RI09</accession>
<dbReference type="PANTHER" id="PTHR14226">
    <property type="entry name" value="NEUROPATHY TARGET ESTERASE/SWISS CHEESE D.MELANOGASTER"/>
    <property type="match status" value="1"/>
</dbReference>
<dbReference type="Gene3D" id="3.40.1090.10">
    <property type="entry name" value="Cytosolic phospholipase A2 catalytic domain"/>
    <property type="match status" value="2"/>
</dbReference>
<dbReference type="InterPro" id="IPR050301">
    <property type="entry name" value="NTE"/>
</dbReference>
<dbReference type="AlphaFoldDB" id="A0A8H6RI09"/>
<dbReference type="SUPFAM" id="SSF52151">
    <property type="entry name" value="FabD/lysophospholipase-like"/>
    <property type="match status" value="1"/>
</dbReference>
<feature type="active site" description="Proton acceptor" evidence="5">
    <location>
        <position position="408"/>
    </location>
</feature>
<dbReference type="GO" id="GO:0016020">
    <property type="term" value="C:membrane"/>
    <property type="evidence" value="ECO:0007669"/>
    <property type="project" value="UniProtKB-SubCell"/>
</dbReference>
<reference evidence="9" key="1">
    <citation type="submission" date="2020-04" db="EMBL/GenBank/DDBJ databases">
        <title>Draft genome resource of the tomato pathogen Pseudocercospora fuligena.</title>
        <authorList>
            <person name="Zaccaron A."/>
        </authorList>
    </citation>
    <scope>NUCLEOTIDE SEQUENCE</scope>
    <source>
        <strain evidence="9">PF001</strain>
    </source>
</reference>
<name>A0A8H6RI09_9PEZI</name>
<evidence type="ECO:0000256" key="5">
    <source>
        <dbReference type="PROSITE-ProRule" id="PRU01161"/>
    </source>
</evidence>
<feature type="compositionally biased region" description="Polar residues" evidence="7">
    <location>
        <begin position="631"/>
        <end position="657"/>
    </location>
</feature>
<comment type="subcellular location">
    <subcellularLocation>
        <location evidence="6">Membrane</location>
        <topology evidence="6">Single-pass membrane protein</topology>
    </subcellularLocation>
</comment>
<dbReference type="GO" id="GO:0004806">
    <property type="term" value="F:triacylglycerol lipase activity"/>
    <property type="evidence" value="ECO:0007669"/>
    <property type="project" value="InterPro"/>
</dbReference>
<dbReference type="PANTHER" id="PTHR14226:SF10">
    <property type="entry name" value="TRIACYLGLYCEROL LIPASE 4-RELATED"/>
    <property type="match status" value="1"/>
</dbReference>
<evidence type="ECO:0000256" key="3">
    <source>
        <dbReference type="ARBA" id="ARBA00022963"/>
    </source>
</evidence>
<evidence type="ECO:0000256" key="6">
    <source>
        <dbReference type="RuleBase" id="RU362055"/>
    </source>
</evidence>
<comment type="caution">
    <text evidence="9">The sequence shown here is derived from an EMBL/GenBank/DDBJ whole genome shotgun (WGS) entry which is preliminary data.</text>
</comment>
<keyword evidence="4 5" id="KW-0443">Lipid metabolism</keyword>
<comment type="function">
    <text evidence="1">Probable lipid hydrolase.</text>
</comment>
<feature type="short sequence motif" description="GXGXXG" evidence="5">
    <location>
        <begin position="228"/>
        <end position="233"/>
    </location>
</feature>
<dbReference type="Pfam" id="PF11815">
    <property type="entry name" value="DUF3336"/>
    <property type="match status" value="1"/>
</dbReference>
<dbReference type="EMBL" id="JABCIY010000158">
    <property type="protein sequence ID" value="KAF7191273.1"/>
    <property type="molecule type" value="Genomic_DNA"/>
</dbReference>
<evidence type="ECO:0000256" key="1">
    <source>
        <dbReference type="ARBA" id="ARBA00002682"/>
    </source>
</evidence>
<dbReference type="OrthoDB" id="10049244at2759"/>
<dbReference type="InterPro" id="IPR021771">
    <property type="entry name" value="Triacylglycerol_lipase_N"/>
</dbReference>
<dbReference type="GO" id="GO:0006641">
    <property type="term" value="P:triglyceride metabolic process"/>
    <property type="evidence" value="ECO:0007669"/>
    <property type="project" value="UniProtKB-ARBA"/>
</dbReference>
<feature type="region of interest" description="Disordered" evidence="7">
    <location>
        <begin position="577"/>
        <end position="614"/>
    </location>
</feature>
<dbReference type="InterPro" id="IPR002641">
    <property type="entry name" value="PNPLA_dom"/>
</dbReference>
<evidence type="ECO:0000256" key="7">
    <source>
        <dbReference type="SAM" id="MobiDB-lite"/>
    </source>
</evidence>
<dbReference type="InterPro" id="IPR016035">
    <property type="entry name" value="Acyl_Trfase/lysoPLipase"/>
</dbReference>
<dbReference type="PROSITE" id="PS51635">
    <property type="entry name" value="PNPLA"/>
    <property type="match status" value="1"/>
</dbReference>
<evidence type="ECO:0000313" key="9">
    <source>
        <dbReference type="EMBL" id="KAF7191273.1"/>
    </source>
</evidence>
<feature type="compositionally biased region" description="Polar residues" evidence="7">
    <location>
        <begin position="13"/>
        <end position="22"/>
    </location>
</feature>